<evidence type="ECO:0008006" key="18">
    <source>
        <dbReference type="Google" id="ProtNLM"/>
    </source>
</evidence>
<dbReference type="PANTHER" id="PTHR43394:SF1">
    <property type="entry name" value="ATP-BINDING CASSETTE SUB-FAMILY B MEMBER 10, MITOCHONDRIAL"/>
    <property type="match status" value="1"/>
</dbReference>
<feature type="transmembrane region" description="Helical" evidence="13">
    <location>
        <begin position="694"/>
        <end position="718"/>
    </location>
</feature>
<comment type="subcellular location">
    <subcellularLocation>
        <location evidence="2">Endomembrane system</location>
    </subcellularLocation>
    <subcellularLocation>
        <location evidence="1">Membrane</location>
        <topology evidence="1">Multi-pass membrane protein</topology>
    </subcellularLocation>
</comment>
<keyword evidence="8" id="KW-0067">ATP-binding</keyword>
<comment type="similarity">
    <text evidence="3">Belongs to the ABC transporter superfamily. ABCB family. Multidrug resistance exporter (TC 3.A.1.201) subfamily.</text>
</comment>
<evidence type="ECO:0000256" key="5">
    <source>
        <dbReference type="ARBA" id="ARBA00022692"/>
    </source>
</evidence>
<evidence type="ECO:0000313" key="16">
    <source>
        <dbReference type="EMBL" id="OTA32534.1"/>
    </source>
</evidence>
<dbReference type="PROSITE" id="PS50929">
    <property type="entry name" value="ABC_TM1F"/>
    <property type="match status" value="2"/>
</dbReference>
<dbReference type="PROSITE" id="PS50893">
    <property type="entry name" value="ABC_TRANSPORTER_2"/>
    <property type="match status" value="2"/>
</dbReference>
<dbReference type="InParanoid" id="A0A1Z5T929"/>
<evidence type="ECO:0000256" key="12">
    <source>
        <dbReference type="SAM" id="MobiDB-lite"/>
    </source>
</evidence>
<dbReference type="Proteomes" id="UP000194280">
    <property type="component" value="Unassembled WGS sequence"/>
</dbReference>
<evidence type="ECO:0000259" key="15">
    <source>
        <dbReference type="PROSITE" id="PS50929"/>
    </source>
</evidence>
<feature type="transmembrane region" description="Helical" evidence="13">
    <location>
        <begin position="738"/>
        <end position="765"/>
    </location>
</feature>
<dbReference type="GO" id="GO:0012505">
    <property type="term" value="C:endomembrane system"/>
    <property type="evidence" value="ECO:0007669"/>
    <property type="project" value="UniProtKB-SubCell"/>
</dbReference>
<comment type="caution">
    <text evidence="16">The sequence shown here is derived from an EMBL/GenBank/DDBJ whole genome shotgun (WGS) entry which is preliminary data.</text>
</comment>
<dbReference type="CDD" id="cd18578">
    <property type="entry name" value="ABC_6TM_Pgp_ABCB1_D2_like"/>
    <property type="match status" value="1"/>
</dbReference>
<feature type="domain" description="ABC transmembrane type-1" evidence="15">
    <location>
        <begin position="43"/>
        <end position="334"/>
    </location>
</feature>
<dbReference type="PANTHER" id="PTHR43394">
    <property type="entry name" value="ATP-DEPENDENT PERMEASE MDL1, MITOCHONDRIAL"/>
    <property type="match status" value="1"/>
</dbReference>
<feature type="transmembrane region" description="Helical" evidence="13">
    <location>
        <begin position="311"/>
        <end position="332"/>
    </location>
</feature>
<dbReference type="OrthoDB" id="6500128at2759"/>
<evidence type="ECO:0000256" key="1">
    <source>
        <dbReference type="ARBA" id="ARBA00004141"/>
    </source>
</evidence>
<evidence type="ECO:0000259" key="14">
    <source>
        <dbReference type="PROSITE" id="PS50893"/>
    </source>
</evidence>
<evidence type="ECO:0000256" key="10">
    <source>
        <dbReference type="ARBA" id="ARBA00023136"/>
    </source>
</evidence>
<dbReference type="InterPro" id="IPR003439">
    <property type="entry name" value="ABC_transporter-like_ATP-bd"/>
</dbReference>
<gene>
    <name evidence="16" type="ORF">BTJ68_08319</name>
</gene>
<dbReference type="Gene3D" id="1.20.1560.10">
    <property type="entry name" value="ABC transporter type 1, transmembrane domain"/>
    <property type="match status" value="1"/>
</dbReference>
<dbReference type="InterPro" id="IPR003593">
    <property type="entry name" value="AAA+_ATPase"/>
</dbReference>
<name>A0A1Z5T929_HORWE</name>
<feature type="region of interest" description="Disordered" evidence="12">
    <location>
        <begin position="619"/>
        <end position="669"/>
    </location>
</feature>
<keyword evidence="7" id="KW-0547">Nucleotide-binding</keyword>
<evidence type="ECO:0000256" key="9">
    <source>
        <dbReference type="ARBA" id="ARBA00022989"/>
    </source>
</evidence>
<protein>
    <recommendedName>
        <fullName evidence="18">Leptomycin B resistance protein pmd1</fullName>
    </recommendedName>
</protein>
<dbReference type="SUPFAM" id="SSF90123">
    <property type="entry name" value="ABC transporter transmembrane region"/>
    <property type="match status" value="2"/>
</dbReference>
<evidence type="ECO:0000256" key="2">
    <source>
        <dbReference type="ARBA" id="ARBA00004308"/>
    </source>
</evidence>
<keyword evidence="5 13" id="KW-0812">Transmembrane</keyword>
<dbReference type="GO" id="GO:0015421">
    <property type="term" value="F:ABC-type oligopeptide transporter activity"/>
    <property type="evidence" value="ECO:0007669"/>
    <property type="project" value="TreeGrafter"/>
</dbReference>
<evidence type="ECO:0000256" key="8">
    <source>
        <dbReference type="ARBA" id="ARBA00022840"/>
    </source>
</evidence>
<feature type="transmembrane region" description="Helical" evidence="13">
    <location>
        <begin position="928"/>
        <end position="949"/>
    </location>
</feature>
<dbReference type="GO" id="GO:0016887">
    <property type="term" value="F:ATP hydrolysis activity"/>
    <property type="evidence" value="ECO:0007669"/>
    <property type="project" value="InterPro"/>
</dbReference>
<keyword evidence="6" id="KW-0677">Repeat</keyword>
<feature type="transmembrane region" description="Helical" evidence="13">
    <location>
        <begin position="192"/>
        <end position="211"/>
    </location>
</feature>
<evidence type="ECO:0000256" key="13">
    <source>
        <dbReference type="SAM" id="Phobius"/>
    </source>
</evidence>
<reference evidence="16 17" key="1">
    <citation type="submission" date="2017-01" db="EMBL/GenBank/DDBJ databases">
        <title>The recent genome duplication of the halophilic yeast Hortaea werneckii: insights from long-read sequencing.</title>
        <authorList>
            <person name="Sinha S."/>
            <person name="Flibotte S."/>
            <person name="Neira M."/>
            <person name="Lenassi M."/>
            <person name="Gostincar C."/>
            <person name="Stajich J.E."/>
            <person name="Nislow C.E."/>
        </authorList>
    </citation>
    <scope>NUCLEOTIDE SEQUENCE [LARGE SCALE GENOMIC DNA]</scope>
    <source>
        <strain evidence="16 17">EXF-2000</strain>
    </source>
</reference>
<keyword evidence="4" id="KW-0813">Transport</keyword>
<dbReference type="EMBL" id="MUNK01000092">
    <property type="protein sequence ID" value="OTA32534.1"/>
    <property type="molecule type" value="Genomic_DNA"/>
</dbReference>
<feature type="transmembrane region" description="Helical" evidence="13">
    <location>
        <begin position="40"/>
        <end position="63"/>
    </location>
</feature>
<dbReference type="CDD" id="cd03249">
    <property type="entry name" value="ABC_MTABC3_MDL1_MDL2"/>
    <property type="match status" value="1"/>
</dbReference>
<feature type="domain" description="ABC transporter" evidence="14">
    <location>
        <begin position="1024"/>
        <end position="1265"/>
    </location>
</feature>
<dbReference type="GO" id="GO:0005524">
    <property type="term" value="F:ATP binding"/>
    <property type="evidence" value="ECO:0007669"/>
    <property type="project" value="UniProtKB-KW"/>
</dbReference>
<evidence type="ECO:0000313" key="17">
    <source>
        <dbReference type="Proteomes" id="UP000194280"/>
    </source>
</evidence>
<feature type="transmembrane region" description="Helical" evidence="13">
    <location>
        <begin position="844"/>
        <end position="862"/>
    </location>
</feature>
<keyword evidence="17" id="KW-1185">Reference proteome</keyword>
<dbReference type="CDD" id="cd18577">
    <property type="entry name" value="ABC_6TM_Pgp_ABCB1_D1_like"/>
    <property type="match status" value="1"/>
</dbReference>
<keyword evidence="11" id="KW-0325">Glycoprotein</keyword>
<dbReference type="FunFam" id="3.40.50.300:FF:001530">
    <property type="entry name" value="ABC multidrug transporter (Eurofung)"/>
    <property type="match status" value="1"/>
</dbReference>
<feature type="domain" description="ABC transmembrane type-1" evidence="15">
    <location>
        <begin position="699"/>
        <end position="988"/>
    </location>
</feature>
<feature type="transmembrane region" description="Helical" evidence="13">
    <location>
        <begin position="271"/>
        <end position="291"/>
    </location>
</feature>
<keyword evidence="9 13" id="KW-1133">Transmembrane helix</keyword>
<dbReference type="Gene3D" id="3.40.50.300">
    <property type="entry name" value="P-loop containing nucleotide triphosphate hydrolases"/>
    <property type="match status" value="2"/>
</dbReference>
<dbReference type="FunFam" id="3.40.50.300:FF:000913">
    <property type="entry name" value="ABC multidrug transporter SitT"/>
    <property type="match status" value="1"/>
</dbReference>
<keyword evidence="10 13" id="KW-0472">Membrane</keyword>
<dbReference type="InterPro" id="IPR027417">
    <property type="entry name" value="P-loop_NTPase"/>
</dbReference>
<dbReference type="InterPro" id="IPR017871">
    <property type="entry name" value="ABC_transporter-like_CS"/>
</dbReference>
<evidence type="ECO:0000256" key="3">
    <source>
        <dbReference type="ARBA" id="ARBA00007577"/>
    </source>
</evidence>
<sequence>MAANEKESDCKTDSKDEEGQSAGGQSYVRVFQYADRDSRLLYATSCVAAIGAGVALPFMDLIFGKFVTTFNNFAIGVLSPAGYMQEVEKFTLYFVYLFIAKFVLTYIHAFCVSIAAIKTTKALREHFLQTLLRQEITFFDSKDAGSPSVKVTTNGNLVNNGISDKLSMIVQNMATFVAAFVIAFAVQWKLTLITICIVPVIIVVTGICSVIDIKQEAGIMSIYSRAGVLAEEVFSTMTTVHAFFLQPLMAQRYDEHLAEAETAGMKKSANYGIMFSTQFFCIYAGYGLAFWQGIRMYASGEIDQPGKIVTVIFALILAAIAMSQIAFQIVAITKAASAASELFTIIDRESAIDPLSEEGIVPERCEGNIEVRGIAFSYPSRPDSPVLNNLVLDIPAKKTTALVGASGSGKSTIIGLLERWYDQNDGLILIDGVDIRELNLKWLRTHVRLVQQEPVLFSGTVFDNVAHGLVGTEHEDASQEKKLQLVEDACKEAFAHDFIRDLPEQYFTQIGERARMLSGGQKQRIAIARSIISNPPILLLDEATSALDPRAEKIVQEALEHVSQSRTTLTIAHKLSTIQKADNIAVMAQGVVIEQGTHTDLLTRHGAYARLVSAQSLERKTEEDVGGGAETLTDGESDDEGDPRQPSLAQVRTASSAAPSAGLSGTEPKEAKESMGYSLIRCLVKLIREQPRLWFAYSVLFGTSLGAGGTWPAQAVLFSRMFGTFQLQGQEAINEGNFWALMFFVLAIANLIIYFAMGWVCNVIMQVLQKVTRRYRLETFNNTAKQDIAFFDKESNSTGAITSRLSTCATDLQELLGFNAGLILNNIVTVISCAILGIAFGWKLGLVCTFGALPPMLVCGYARIRLEMKLDDDTAKRFASSAAVAAEAVGAVRTVASLCLEETVLDQYRERLSVVAAKSRRTLLSTMFWYAITQSINFLAMALGFWYGGKLVSTGEYTTEQFFVVFIAIILGGENAAQFFSYTTSITKAQKAANYIFWLRSRTPAISIDQSDEKPEDDEKDASVDCAALEFAYPSRPNTKVIKGIDVNALAGKFVALVGPSGCGKSTMVSLLTRLYDPSSGYIAINDQNIKDVSPRRHRRRLALVQQEPVLYSGSIRENISMGLIESHEPSEAQIEKALKSANIFDFVQSLPEGLNTSLGNRGTQLSGGQRQRIAIARALIRDPRVLLLDEATSALDTESEKVVQAALMDAAKDGHRSTIAVAHRLSTIKDADVIYVFQAGRIVESGTHAAPTARRGVYYEMCQGQALDKAAS</sequence>
<evidence type="ECO:0000256" key="6">
    <source>
        <dbReference type="ARBA" id="ARBA00022737"/>
    </source>
</evidence>
<dbReference type="SMART" id="SM00382">
    <property type="entry name" value="AAA"/>
    <property type="match status" value="2"/>
</dbReference>
<dbReference type="STRING" id="1157616.A0A1Z5T929"/>
<evidence type="ECO:0000256" key="11">
    <source>
        <dbReference type="ARBA" id="ARBA00023180"/>
    </source>
</evidence>
<feature type="transmembrane region" description="Helical" evidence="13">
    <location>
        <begin position="166"/>
        <end position="186"/>
    </location>
</feature>
<dbReference type="FunFam" id="1.20.1560.10:FF:000057">
    <property type="entry name" value="ABC multidrug transporter SitT"/>
    <property type="match status" value="1"/>
</dbReference>
<dbReference type="PROSITE" id="PS00211">
    <property type="entry name" value="ABC_TRANSPORTER_1"/>
    <property type="match status" value="2"/>
</dbReference>
<feature type="transmembrane region" description="Helical" evidence="13">
    <location>
        <begin position="961"/>
        <end position="982"/>
    </location>
</feature>
<dbReference type="AlphaFoldDB" id="A0A1Z5T929"/>
<feature type="domain" description="ABC transporter" evidence="14">
    <location>
        <begin position="369"/>
        <end position="614"/>
    </location>
</feature>
<dbReference type="GO" id="GO:0005743">
    <property type="term" value="C:mitochondrial inner membrane"/>
    <property type="evidence" value="ECO:0007669"/>
    <property type="project" value="TreeGrafter"/>
</dbReference>
<evidence type="ECO:0000256" key="4">
    <source>
        <dbReference type="ARBA" id="ARBA00022448"/>
    </source>
</evidence>
<accession>A0A1Z5T929</accession>
<dbReference type="Pfam" id="PF00005">
    <property type="entry name" value="ABC_tran"/>
    <property type="match status" value="2"/>
</dbReference>
<dbReference type="GO" id="GO:0090374">
    <property type="term" value="P:oligopeptide export from mitochondrion"/>
    <property type="evidence" value="ECO:0007669"/>
    <property type="project" value="TreeGrafter"/>
</dbReference>
<feature type="region of interest" description="Disordered" evidence="12">
    <location>
        <begin position="1"/>
        <end position="21"/>
    </location>
</feature>
<organism evidence="16 17">
    <name type="scientific">Hortaea werneckii EXF-2000</name>
    <dbReference type="NCBI Taxonomy" id="1157616"/>
    <lineage>
        <taxon>Eukaryota</taxon>
        <taxon>Fungi</taxon>
        <taxon>Dikarya</taxon>
        <taxon>Ascomycota</taxon>
        <taxon>Pezizomycotina</taxon>
        <taxon>Dothideomycetes</taxon>
        <taxon>Dothideomycetidae</taxon>
        <taxon>Mycosphaerellales</taxon>
        <taxon>Teratosphaeriaceae</taxon>
        <taxon>Hortaea</taxon>
    </lineage>
</organism>
<dbReference type="InterPro" id="IPR011527">
    <property type="entry name" value="ABC1_TM_dom"/>
</dbReference>
<dbReference type="SUPFAM" id="SSF52540">
    <property type="entry name" value="P-loop containing nucleoside triphosphate hydrolases"/>
    <property type="match status" value="2"/>
</dbReference>
<feature type="compositionally biased region" description="Basic and acidic residues" evidence="12">
    <location>
        <begin position="1"/>
        <end position="18"/>
    </location>
</feature>
<dbReference type="Pfam" id="PF00664">
    <property type="entry name" value="ABC_membrane"/>
    <property type="match status" value="2"/>
</dbReference>
<dbReference type="VEuPathDB" id="FungiDB:BTJ68_08319"/>
<proteinExistence type="inferred from homology"/>
<feature type="compositionally biased region" description="Low complexity" evidence="12">
    <location>
        <begin position="654"/>
        <end position="665"/>
    </location>
</feature>
<dbReference type="InterPro" id="IPR039421">
    <property type="entry name" value="Type_1_exporter"/>
</dbReference>
<evidence type="ECO:0000256" key="7">
    <source>
        <dbReference type="ARBA" id="ARBA00022741"/>
    </source>
</evidence>
<dbReference type="InterPro" id="IPR036640">
    <property type="entry name" value="ABC1_TM_sf"/>
</dbReference>
<feature type="transmembrane region" description="Helical" evidence="13">
    <location>
        <begin position="93"/>
        <end position="117"/>
    </location>
</feature>
<feature type="transmembrane region" description="Helical" evidence="13">
    <location>
        <begin position="815"/>
        <end position="838"/>
    </location>
</feature>